<accession>A0AAX6NVZ0</accession>
<dbReference type="InterPro" id="IPR036946">
    <property type="entry name" value="G_retro_matrix_sf"/>
</dbReference>
<gene>
    <name evidence="5" type="primary">LOC101703420</name>
</gene>
<dbReference type="SUPFAM" id="SSF47836">
    <property type="entry name" value="Retroviral matrix proteins"/>
    <property type="match status" value="1"/>
</dbReference>
<protein>
    <submittedName>
        <fullName evidence="5">Uncharacterized protein LOC101703420</fullName>
    </submittedName>
</protein>
<dbReference type="Gene3D" id="1.10.150.180">
    <property type="entry name" value="Gamma-retroviral matrix domain"/>
    <property type="match status" value="1"/>
</dbReference>
<dbReference type="KEGG" id="hgl:101703420"/>
<evidence type="ECO:0000313" key="5">
    <source>
        <dbReference type="RefSeq" id="XP_004838146.1"/>
    </source>
</evidence>
<dbReference type="InterPro" id="IPR000840">
    <property type="entry name" value="G_retro_matrix"/>
</dbReference>
<dbReference type="Proteomes" id="UP000694906">
    <property type="component" value="Unplaced"/>
</dbReference>
<feature type="compositionally biased region" description="Low complexity" evidence="1">
    <location>
        <begin position="145"/>
        <end position="156"/>
    </location>
</feature>
<dbReference type="AlphaFoldDB" id="A0AAX6NVZ0"/>
<reference evidence="5" key="1">
    <citation type="submission" date="2025-08" db="UniProtKB">
        <authorList>
            <consortium name="RefSeq"/>
        </authorList>
    </citation>
    <scope>IDENTIFICATION</scope>
</reference>
<dbReference type="Pfam" id="PF01140">
    <property type="entry name" value="Gag_MA"/>
    <property type="match status" value="1"/>
</dbReference>
<feature type="region of interest" description="Disordered" evidence="1">
    <location>
        <begin position="131"/>
        <end position="156"/>
    </location>
</feature>
<evidence type="ECO:0000256" key="2">
    <source>
        <dbReference type="SAM" id="Phobius"/>
    </source>
</evidence>
<dbReference type="GeneID" id="101703420"/>
<sequence>MVRVAPELRREAAVPCFVAFLLCLFVYCVTWTETTGQNVTTPLSLLTGRFGEVKKRVHNVNLKIKKRKLITLCRSEWPTFKKQPPAAVLAVRERTTRGDYRRGQIDTKATAPLYPVLQGGTEEDLLFPPPYRPHPAPPLPPPPSGVEGRAPAAAAGAKEIAPEVAPAVAGEKVPARAGIARGDGPAQNTRNCLRSLHGGWRGGWRGRRIPLSSR</sequence>
<keyword evidence="2" id="KW-0472">Membrane</keyword>
<dbReference type="RefSeq" id="XP_004838146.1">
    <property type="nucleotide sequence ID" value="XM_004838089.2"/>
</dbReference>
<feature type="region of interest" description="Disordered" evidence="1">
    <location>
        <begin position="178"/>
        <end position="199"/>
    </location>
</feature>
<evidence type="ECO:0000259" key="3">
    <source>
        <dbReference type="Pfam" id="PF01140"/>
    </source>
</evidence>
<keyword evidence="2" id="KW-1133">Transmembrane helix</keyword>
<feature type="transmembrane region" description="Helical" evidence="2">
    <location>
        <begin position="12"/>
        <end position="32"/>
    </location>
</feature>
<keyword evidence="4" id="KW-1185">Reference proteome</keyword>
<dbReference type="InterPro" id="IPR010999">
    <property type="entry name" value="Retrovr_matrix"/>
</dbReference>
<evidence type="ECO:0000313" key="4">
    <source>
        <dbReference type="Proteomes" id="UP000694906"/>
    </source>
</evidence>
<feature type="compositionally biased region" description="Pro residues" evidence="1">
    <location>
        <begin position="131"/>
        <end position="144"/>
    </location>
</feature>
<feature type="domain" description="Gamma-retroviral matrix protein" evidence="3">
    <location>
        <begin position="36"/>
        <end position="85"/>
    </location>
</feature>
<keyword evidence="2" id="KW-0812">Transmembrane</keyword>
<organism evidence="4 5">
    <name type="scientific">Heterocephalus glaber</name>
    <name type="common">Naked mole rat</name>
    <dbReference type="NCBI Taxonomy" id="10181"/>
    <lineage>
        <taxon>Eukaryota</taxon>
        <taxon>Metazoa</taxon>
        <taxon>Chordata</taxon>
        <taxon>Craniata</taxon>
        <taxon>Vertebrata</taxon>
        <taxon>Euteleostomi</taxon>
        <taxon>Mammalia</taxon>
        <taxon>Eutheria</taxon>
        <taxon>Euarchontoglires</taxon>
        <taxon>Glires</taxon>
        <taxon>Rodentia</taxon>
        <taxon>Hystricomorpha</taxon>
        <taxon>Bathyergidae</taxon>
        <taxon>Heterocephalus</taxon>
    </lineage>
</organism>
<evidence type="ECO:0000256" key="1">
    <source>
        <dbReference type="SAM" id="MobiDB-lite"/>
    </source>
</evidence>
<name>A0AAX6NVZ0_HETGA</name>
<proteinExistence type="predicted"/>